<evidence type="ECO:0000256" key="1">
    <source>
        <dbReference type="SAM" id="MobiDB-lite"/>
    </source>
</evidence>
<feature type="region of interest" description="Disordered" evidence="1">
    <location>
        <begin position="123"/>
        <end position="148"/>
    </location>
</feature>
<gene>
    <name evidence="2" type="ORF">Q8791_29060</name>
</gene>
<reference evidence="2 3" key="1">
    <citation type="submission" date="2023-08" db="EMBL/GenBank/DDBJ databases">
        <authorList>
            <person name="Girao M."/>
            <person name="Carvalho M.F."/>
        </authorList>
    </citation>
    <scope>NUCLEOTIDE SEQUENCE [LARGE SCALE GENOMIC DNA]</scope>
    <source>
        <strain evidence="2 3">CT-R113</strain>
    </source>
</reference>
<proteinExistence type="predicted"/>
<sequence length="148" mass="16227">MPKVAARSWIFEISDGESEPTWLAVEGLTEWESDPAEGEEETDAGDFNSDGEAESLPMQRGEALTLTGLREMTAGAQAPGQGRIEALAKLKVYDAVTSFRWRHSTETSWRLWDAWVSLGSRGGGNNDMTSFEATLRRTGAEQTETVTP</sequence>
<evidence type="ECO:0000313" key="3">
    <source>
        <dbReference type="Proteomes" id="UP001356095"/>
    </source>
</evidence>
<evidence type="ECO:0000313" key="2">
    <source>
        <dbReference type="EMBL" id="MEE2041282.1"/>
    </source>
</evidence>
<dbReference type="Proteomes" id="UP001356095">
    <property type="component" value="Unassembled WGS sequence"/>
</dbReference>
<evidence type="ECO:0008006" key="4">
    <source>
        <dbReference type="Google" id="ProtNLM"/>
    </source>
</evidence>
<feature type="region of interest" description="Disordered" evidence="1">
    <location>
        <begin position="27"/>
        <end position="57"/>
    </location>
</feature>
<dbReference type="NCBIfam" id="NF047353">
    <property type="entry name" value="tube_lmo2291"/>
    <property type="match status" value="1"/>
</dbReference>
<protein>
    <recommendedName>
        <fullName evidence="4">Phage tail protein</fullName>
    </recommendedName>
</protein>
<comment type="caution">
    <text evidence="2">The sequence shown here is derived from an EMBL/GenBank/DDBJ whole genome shotgun (WGS) entry which is preliminary data.</text>
</comment>
<organism evidence="2 3">
    <name type="scientific">Nocardiopsis codii</name>
    <dbReference type="NCBI Taxonomy" id="3065942"/>
    <lineage>
        <taxon>Bacteria</taxon>
        <taxon>Bacillati</taxon>
        <taxon>Actinomycetota</taxon>
        <taxon>Actinomycetes</taxon>
        <taxon>Streptosporangiales</taxon>
        <taxon>Nocardiopsidaceae</taxon>
        <taxon>Nocardiopsis</taxon>
    </lineage>
</organism>
<keyword evidence="3" id="KW-1185">Reference proteome</keyword>
<name>A0ABU7KGF6_9ACTN</name>
<dbReference type="RefSeq" id="WP_330095042.1">
    <property type="nucleotide sequence ID" value="NZ_JAUZMY010000045.1"/>
</dbReference>
<feature type="compositionally biased region" description="Acidic residues" evidence="1">
    <location>
        <begin position="29"/>
        <end position="53"/>
    </location>
</feature>
<accession>A0ABU7KGF6</accession>
<dbReference type="EMBL" id="JAUZMY010000045">
    <property type="protein sequence ID" value="MEE2041282.1"/>
    <property type="molecule type" value="Genomic_DNA"/>
</dbReference>